<dbReference type="AlphaFoldDB" id="A0AAE0K4C2"/>
<dbReference type="EMBL" id="JAULSN010000006">
    <property type="protein sequence ID" value="KAK3369803.1"/>
    <property type="molecule type" value="Genomic_DNA"/>
</dbReference>
<feature type="region of interest" description="Disordered" evidence="1">
    <location>
        <begin position="1"/>
        <end position="62"/>
    </location>
</feature>
<gene>
    <name evidence="2" type="ORF">B0T24DRAFT_366147</name>
</gene>
<feature type="compositionally biased region" description="Basic residues" evidence="1">
    <location>
        <begin position="1"/>
        <end position="11"/>
    </location>
</feature>
<accession>A0AAE0K4C2</accession>
<reference evidence="2" key="1">
    <citation type="journal article" date="2023" name="Mol. Phylogenet. Evol.">
        <title>Genome-scale phylogeny and comparative genomics of the fungal order Sordariales.</title>
        <authorList>
            <person name="Hensen N."/>
            <person name="Bonometti L."/>
            <person name="Westerberg I."/>
            <person name="Brannstrom I.O."/>
            <person name="Guillou S."/>
            <person name="Cros-Aarteil S."/>
            <person name="Calhoun S."/>
            <person name="Haridas S."/>
            <person name="Kuo A."/>
            <person name="Mondo S."/>
            <person name="Pangilinan J."/>
            <person name="Riley R."/>
            <person name="LaButti K."/>
            <person name="Andreopoulos B."/>
            <person name="Lipzen A."/>
            <person name="Chen C."/>
            <person name="Yan M."/>
            <person name="Daum C."/>
            <person name="Ng V."/>
            <person name="Clum A."/>
            <person name="Steindorff A."/>
            <person name="Ohm R.A."/>
            <person name="Martin F."/>
            <person name="Silar P."/>
            <person name="Natvig D.O."/>
            <person name="Lalanne C."/>
            <person name="Gautier V."/>
            <person name="Ament-Velasquez S.L."/>
            <person name="Kruys A."/>
            <person name="Hutchinson M.I."/>
            <person name="Powell A.J."/>
            <person name="Barry K."/>
            <person name="Miller A.N."/>
            <person name="Grigoriev I.V."/>
            <person name="Debuchy R."/>
            <person name="Gladieux P."/>
            <person name="Hiltunen Thoren M."/>
            <person name="Johannesson H."/>
        </authorList>
    </citation>
    <scope>NUCLEOTIDE SEQUENCE</scope>
    <source>
        <strain evidence="2">CBS 958.72</strain>
    </source>
</reference>
<protein>
    <submittedName>
        <fullName evidence="2">Uncharacterized protein</fullName>
    </submittedName>
</protein>
<evidence type="ECO:0000313" key="3">
    <source>
        <dbReference type="Proteomes" id="UP001287356"/>
    </source>
</evidence>
<evidence type="ECO:0000256" key="1">
    <source>
        <dbReference type="SAM" id="MobiDB-lite"/>
    </source>
</evidence>
<feature type="compositionally biased region" description="Polar residues" evidence="1">
    <location>
        <begin position="28"/>
        <end position="51"/>
    </location>
</feature>
<feature type="region of interest" description="Disordered" evidence="1">
    <location>
        <begin position="112"/>
        <end position="132"/>
    </location>
</feature>
<organism evidence="2 3">
    <name type="scientific">Lasiosphaeria ovina</name>
    <dbReference type="NCBI Taxonomy" id="92902"/>
    <lineage>
        <taxon>Eukaryota</taxon>
        <taxon>Fungi</taxon>
        <taxon>Dikarya</taxon>
        <taxon>Ascomycota</taxon>
        <taxon>Pezizomycotina</taxon>
        <taxon>Sordariomycetes</taxon>
        <taxon>Sordariomycetidae</taxon>
        <taxon>Sordariales</taxon>
        <taxon>Lasiosphaeriaceae</taxon>
        <taxon>Lasiosphaeria</taxon>
    </lineage>
</organism>
<sequence length="166" mass="19186">MAPRTRAKRPRNIASTLYPSIEAASDGDSLSGNREPTSVSHEIEDPQSQEPETPAPYLYPVYGPDGRIIGRKPLPTPSPKPYNPEIYTAWYRKHYGEESYAMVEGEQMLVPQTYDPDTYDPDGRMPWTPEPEPYDPETYAAWGRKHFGNDWYELRKTMLEERNIYL</sequence>
<reference evidence="2" key="2">
    <citation type="submission" date="2023-06" db="EMBL/GenBank/DDBJ databases">
        <authorList>
            <consortium name="Lawrence Berkeley National Laboratory"/>
            <person name="Haridas S."/>
            <person name="Hensen N."/>
            <person name="Bonometti L."/>
            <person name="Westerberg I."/>
            <person name="Brannstrom I.O."/>
            <person name="Guillou S."/>
            <person name="Cros-Aarteil S."/>
            <person name="Calhoun S."/>
            <person name="Kuo A."/>
            <person name="Mondo S."/>
            <person name="Pangilinan J."/>
            <person name="Riley R."/>
            <person name="Labutti K."/>
            <person name="Andreopoulos B."/>
            <person name="Lipzen A."/>
            <person name="Chen C."/>
            <person name="Yanf M."/>
            <person name="Daum C."/>
            <person name="Ng V."/>
            <person name="Clum A."/>
            <person name="Steindorff A."/>
            <person name="Ohm R."/>
            <person name="Martin F."/>
            <person name="Silar P."/>
            <person name="Natvig D."/>
            <person name="Lalanne C."/>
            <person name="Gautier V."/>
            <person name="Ament-Velasquez S.L."/>
            <person name="Kruys A."/>
            <person name="Hutchinson M.I."/>
            <person name="Powell A.J."/>
            <person name="Barry K."/>
            <person name="Miller A.N."/>
            <person name="Grigoriev I.V."/>
            <person name="Debuchy R."/>
            <person name="Gladieux P."/>
            <person name="Thoren M.H."/>
            <person name="Johannesson H."/>
        </authorList>
    </citation>
    <scope>NUCLEOTIDE SEQUENCE</scope>
    <source>
        <strain evidence="2">CBS 958.72</strain>
    </source>
</reference>
<keyword evidence="3" id="KW-1185">Reference proteome</keyword>
<dbReference type="Proteomes" id="UP001287356">
    <property type="component" value="Unassembled WGS sequence"/>
</dbReference>
<name>A0AAE0K4C2_9PEZI</name>
<proteinExistence type="predicted"/>
<evidence type="ECO:0000313" key="2">
    <source>
        <dbReference type="EMBL" id="KAK3369803.1"/>
    </source>
</evidence>
<comment type="caution">
    <text evidence="2">The sequence shown here is derived from an EMBL/GenBank/DDBJ whole genome shotgun (WGS) entry which is preliminary data.</text>
</comment>